<evidence type="ECO:0008006" key="3">
    <source>
        <dbReference type="Google" id="ProtNLM"/>
    </source>
</evidence>
<evidence type="ECO:0000313" key="2">
    <source>
        <dbReference type="Proteomes" id="UP000305457"/>
    </source>
</evidence>
<evidence type="ECO:0000313" key="1">
    <source>
        <dbReference type="EMBL" id="QCZ36448.1"/>
    </source>
</evidence>
<dbReference type="KEGG" id="mnh:FG904_00185"/>
<dbReference type="EMBL" id="CP040825">
    <property type="protein sequence ID" value="QCZ36448.1"/>
    <property type="molecule type" value="Genomic_DNA"/>
</dbReference>
<sequence>MDYKSYLEQDFNNILSVNLVQDKDFGQIISVVLDETDLNKIEAQASLIIAKLDLIPNLLEQYGVEVISKGQDLNLDLNNLSENLNQKISIKLSTPFNVGNEFQSEFDATLLEDKGQEILVQWNQKGRIRKLTFDKSNIIEIKKYTGL</sequence>
<name>A0A5B7XUB0_9MOLU</name>
<dbReference type="Proteomes" id="UP000305457">
    <property type="component" value="Chromosome"/>
</dbReference>
<proteinExistence type="predicted"/>
<accession>A0A5B7XUB0</accession>
<dbReference type="RefSeq" id="WP_139591931.1">
    <property type="nucleotide sequence ID" value="NZ_CP040825.1"/>
</dbReference>
<organism evidence="1 2">
    <name type="scientific">Mycoplasma nasistruthionis</name>
    <dbReference type="NCBI Taxonomy" id="353852"/>
    <lineage>
        <taxon>Bacteria</taxon>
        <taxon>Bacillati</taxon>
        <taxon>Mycoplasmatota</taxon>
        <taxon>Mollicutes</taxon>
        <taxon>Mycoplasmataceae</taxon>
        <taxon>Mycoplasma</taxon>
    </lineage>
</organism>
<reference evidence="1 2" key="1">
    <citation type="submission" date="2019-06" db="EMBL/GenBank/DDBJ databases">
        <title>Mycoplasma sp. 2F1A isolated from ostrich.</title>
        <authorList>
            <person name="Spergser J."/>
        </authorList>
    </citation>
    <scope>NUCLEOTIDE SEQUENCE [LARGE SCALE GENOMIC DNA]</scope>
    <source>
        <strain evidence="1 2">2F1A</strain>
    </source>
</reference>
<dbReference type="OrthoDB" id="399086at2"/>
<gene>
    <name evidence="1" type="ORF">FG904_00185</name>
</gene>
<dbReference type="AlphaFoldDB" id="A0A5B7XUB0"/>
<protein>
    <recommendedName>
        <fullName evidence="3">Ribosome maturation factor RimP</fullName>
    </recommendedName>
</protein>